<sequence>GGEGAEKPQLHSPGQGGLSSRATLPGLLGALAPLASTSVFTLHTHGLSDALCAIR</sequence>
<organism>
    <name type="scientific">Ixodes scapularis</name>
    <name type="common">Black-legged tick</name>
    <name type="synonym">Deer tick</name>
    <dbReference type="NCBI Taxonomy" id="6945"/>
    <lineage>
        <taxon>Eukaryota</taxon>
        <taxon>Metazoa</taxon>
        <taxon>Ecdysozoa</taxon>
        <taxon>Arthropoda</taxon>
        <taxon>Chelicerata</taxon>
        <taxon>Arachnida</taxon>
        <taxon>Acari</taxon>
        <taxon>Parasitiformes</taxon>
        <taxon>Ixodida</taxon>
        <taxon>Ixodoidea</taxon>
        <taxon>Ixodidae</taxon>
        <taxon>Ixodinae</taxon>
        <taxon>Ixodes</taxon>
    </lineage>
</organism>
<accession>B7P4C8</accession>
<dbReference type="EMBL" id="ABJB010870626">
    <property type="status" value="NOT_ANNOTATED_CDS"/>
    <property type="molecule type" value="Genomic_DNA"/>
</dbReference>
<feature type="region of interest" description="Disordered" evidence="1">
    <location>
        <begin position="1"/>
        <end position="22"/>
    </location>
</feature>
<protein>
    <submittedName>
        <fullName evidence="2 3">Uncharacterized protein</fullName>
    </submittedName>
</protein>
<evidence type="ECO:0000313" key="2">
    <source>
        <dbReference type="EMBL" id="EEC01450.1"/>
    </source>
</evidence>
<dbReference type="EnsemblMetazoa" id="ISCW001804-RA">
    <property type="protein sequence ID" value="ISCW001804-PA"/>
    <property type="gene ID" value="ISCW001804"/>
</dbReference>
<dbReference type="HOGENOM" id="CLU_3038335_0_0_1"/>
<dbReference type="InParanoid" id="B7P4C8"/>
<name>B7P4C8_IXOSC</name>
<reference evidence="2 4" key="1">
    <citation type="submission" date="2008-03" db="EMBL/GenBank/DDBJ databases">
        <title>Annotation of Ixodes scapularis.</title>
        <authorList>
            <consortium name="Ixodes scapularis Genome Project Consortium"/>
            <person name="Caler E."/>
            <person name="Hannick L.I."/>
            <person name="Bidwell S."/>
            <person name="Joardar V."/>
            <person name="Thiagarajan M."/>
            <person name="Amedeo P."/>
            <person name="Galinsky K.J."/>
            <person name="Schobel S."/>
            <person name="Inman J."/>
            <person name="Hostetler J."/>
            <person name="Miller J."/>
            <person name="Hammond M."/>
            <person name="Megy K."/>
            <person name="Lawson D."/>
            <person name="Kodira C."/>
            <person name="Sutton G."/>
            <person name="Meyer J."/>
            <person name="Hill C.A."/>
            <person name="Birren B."/>
            <person name="Nene V."/>
            <person name="Collins F."/>
            <person name="Alarcon-Chaidez F."/>
            <person name="Wikel S."/>
            <person name="Strausberg R."/>
        </authorList>
    </citation>
    <scope>NUCLEOTIDE SEQUENCE [LARGE SCALE GENOMIC DNA]</scope>
    <source>
        <strain evidence="4">Wikel</strain>
        <strain evidence="2">Wikel colony</strain>
    </source>
</reference>
<evidence type="ECO:0000256" key="1">
    <source>
        <dbReference type="SAM" id="MobiDB-lite"/>
    </source>
</evidence>
<gene>
    <name evidence="2" type="ORF">IscW_ISCW001804</name>
</gene>
<dbReference type="AlphaFoldDB" id="B7P4C8"/>
<evidence type="ECO:0000313" key="3">
    <source>
        <dbReference type="EnsemblMetazoa" id="ISCW001804-PA"/>
    </source>
</evidence>
<feature type="non-terminal residue" evidence="2">
    <location>
        <position position="1"/>
    </location>
</feature>
<dbReference type="Proteomes" id="UP000001555">
    <property type="component" value="Unassembled WGS sequence"/>
</dbReference>
<reference evidence="3" key="2">
    <citation type="submission" date="2020-05" db="UniProtKB">
        <authorList>
            <consortium name="EnsemblMetazoa"/>
        </authorList>
    </citation>
    <scope>IDENTIFICATION</scope>
    <source>
        <strain evidence="3">wikel</strain>
    </source>
</reference>
<keyword evidence="4" id="KW-1185">Reference proteome</keyword>
<evidence type="ECO:0000313" key="4">
    <source>
        <dbReference type="Proteomes" id="UP000001555"/>
    </source>
</evidence>
<dbReference type="VEuPathDB" id="VectorBase:ISCW001804"/>
<proteinExistence type="predicted"/>
<dbReference type="PaxDb" id="6945-B7P4C8"/>
<feature type="non-terminal residue" evidence="2">
    <location>
        <position position="55"/>
    </location>
</feature>
<dbReference type="EMBL" id="DS635054">
    <property type="protein sequence ID" value="EEC01450.1"/>
    <property type="molecule type" value="Genomic_DNA"/>
</dbReference>